<sequence length="214" mass="24542">MVHIMKRVRRLKEKVQFAPPQTPPKRRPRLYLYWIKYGPGAVVLPKEVSKIGLEFNKKLYGGHLGARHFWHKILPRIKYRNPALPISIKIHNDPDGPSLLHIYTRQPAPSNPGAPPSATPNAQTTLVPDTSPPTHTLNIREKNESEILDLLLKTVQAQNAPLEPSEAELAEMRELEEQKARAERDRVQVREHFLKERREQELLKLARGEVPVAN</sequence>
<dbReference type="Pfam" id="PF05047">
    <property type="entry name" value="L51_S25_CI-B8"/>
    <property type="match status" value="1"/>
</dbReference>
<dbReference type="Proteomes" id="UP000663193">
    <property type="component" value="Chromosome 4"/>
</dbReference>
<gene>
    <name evidence="8" type="ORF">JI435_074950</name>
</gene>
<dbReference type="PANTHER" id="PTHR13274">
    <property type="entry name" value="MITOCHONDRIAL RIBOSOMAL PROTEIN S25"/>
    <property type="match status" value="1"/>
</dbReference>
<dbReference type="GO" id="GO:0005739">
    <property type="term" value="C:mitochondrion"/>
    <property type="evidence" value="ECO:0007669"/>
    <property type="project" value="UniProtKB-SubCell"/>
</dbReference>
<evidence type="ECO:0000313" key="8">
    <source>
        <dbReference type="EMBL" id="QRC94230.1"/>
    </source>
</evidence>
<organism evidence="8 9">
    <name type="scientific">Phaeosphaeria nodorum (strain SN15 / ATCC MYA-4574 / FGSC 10173)</name>
    <name type="common">Glume blotch fungus</name>
    <name type="synonym">Parastagonospora nodorum</name>
    <dbReference type="NCBI Taxonomy" id="321614"/>
    <lineage>
        <taxon>Eukaryota</taxon>
        <taxon>Fungi</taxon>
        <taxon>Dikarya</taxon>
        <taxon>Ascomycota</taxon>
        <taxon>Pezizomycotina</taxon>
        <taxon>Dothideomycetes</taxon>
        <taxon>Pleosporomycetidae</taxon>
        <taxon>Pleosporales</taxon>
        <taxon>Pleosporineae</taxon>
        <taxon>Phaeosphaeriaceae</taxon>
        <taxon>Parastagonospora</taxon>
    </lineage>
</organism>
<evidence type="ECO:0000256" key="1">
    <source>
        <dbReference type="ARBA" id="ARBA00004173"/>
    </source>
</evidence>
<dbReference type="VEuPathDB" id="FungiDB:JI435_074950"/>
<keyword evidence="5" id="KW-0175">Coiled coil</keyword>
<feature type="coiled-coil region" evidence="5">
    <location>
        <begin position="165"/>
        <end position="192"/>
    </location>
</feature>
<dbReference type="GO" id="GO:0003735">
    <property type="term" value="F:structural constituent of ribosome"/>
    <property type="evidence" value="ECO:0007669"/>
    <property type="project" value="InterPro"/>
</dbReference>
<keyword evidence="4" id="KW-0687">Ribonucleoprotein</keyword>
<evidence type="ECO:0000256" key="2">
    <source>
        <dbReference type="ARBA" id="ARBA00022980"/>
    </source>
</evidence>
<feature type="compositionally biased region" description="Pro residues" evidence="6">
    <location>
        <begin position="109"/>
        <end position="118"/>
    </location>
</feature>
<dbReference type="EMBL" id="CP069026">
    <property type="protein sequence ID" value="QRC94230.1"/>
    <property type="molecule type" value="Genomic_DNA"/>
</dbReference>
<feature type="domain" description="Ribosomal protein/NADH dehydrogenase" evidence="7">
    <location>
        <begin position="58"/>
        <end position="158"/>
    </location>
</feature>
<comment type="subcellular location">
    <subcellularLocation>
        <location evidence="1">Mitochondrion</location>
    </subcellularLocation>
</comment>
<keyword evidence="3" id="KW-0496">Mitochondrion</keyword>
<dbReference type="GO" id="GO:1990904">
    <property type="term" value="C:ribonucleoprotein complex"/>
    <property type="evidence" value="ECO:0007669"/>
    <property type="project" value="UniProtKB-KW"/>
</dbReference>
<evidence type="ECO:0000256" key="6">
    <source>
        <dbReference type="SAM" id="MobiDB-lite"/>
    </source>
</evidence>
<dbReference type="InterPro" id="IPR036249">
    <property type="entry name" value="Thioredoxin-like_sf"/>
</dbReference>
<dbReference type="InterPro" id="IPR040049">
    <property type="entry name" value="Ribosomal_mS25/mL61"/>
</dbReference>
<evidence type="ECO:0000313" key="9">
    <source>
        <dbReference type="Proteomes" id="UP000663193"/>
    </source>
</evidence>
<keyword evidence="2" id="KW-0689">Ribosomal protein</keyword>
<evidence type="ECO:0000259" key="7">
    <source>
        <dbReference type="SMART" id="SM00916"/>
    </source>
</evidence>
<reference evidence="9" key="1">
    <citation type="journal article" date="2021" name="BMC Genomics">
        <title>Chromosome-level genome assembly and manually-curated proteome of model necrotroph Parastagonospora nodorum Sn15 reveals a genome-wide trove of candidate effector homologs, and redundancy of virulence-related functions within an accessory chromosome.</title>
        <authorList>
            <person name="Bertazzoni S."/>
            <person name="Jones D.A.B."/>
            <person name="Phan H.T."/>
            <person name="Tan K.-C."/>
            <person name="Hane J.K."/>
        </authorList>
    </citation>
    <scope>NUCLEOTIDE SEQUENCE [LARGE SCALE GENOMIC DNA]</scope>
    <source>
        <strain evidence="9">SN15 / ATCC MYA-4574 / FGSC 10173)</strain>
    </source>
</reference>
<protein>
    <recommendedName>
        <fullName evidence="7">Ribosomal protein/NADH dehydrogenase domain-containing protein</fullName>
    </recommendedName>
</protein>
<dbReference type="OrthoDB" id="1696305at2759"/>
<dbReference type="AlphaFoldDB" id="A0A7U2HW84"/>
<feature type="region of interest" description="Disordered" evidence="6">
    <location>
        <begin position="104"/>
        <end position="134"/>
    </location>
</feature>
<name>A0A7U2HW84_PHANO</name>
<evidence type="ECO:0000256" key="5">
    <source>
        <dbReference type="SAM" id="Coils"/>
    </source>
</evidence>
<dbReference type="PANTHER" id="PTHR13274:SF2">
    <property type="entry name" value="SMALL RIBOSOMAL SUBUNIT PROTEIN MS25"/>
    <property type="match status" value="1"/>
</dbReference>
<dbReference type="InterPro" id="IPR007741">
    <property type="entry name" value="Ribosomal_mL43/mS25/NADH_DH"/>
</dbReference>
<dbReference type="SMART" id="SM00916">
    <property type="entry name" value="L51_S25_CI-B8"/>
    <property type="match status" value="1"/>
</dbReference>
<feature type="compositionally biased region" description="Polar residues" evidence="6">
    <location>
        <begin position="123"/>
        <end position="134"/>
    </location>
</feature>
<dbReference type="SUPFAM" id="SSF52833">
    <property type="entry name" value="Thioredoxin-like"/>
    <property type="match status" value="1"/>
</dbReference>
<accession>A0A7U2HW84</accession>
<evidence type="ECO:0000256" key="3">
    <source>
        <dbReference type="ARBA" id="ARBA00023128"/>
    </source>
</evidence>
<proteinExistence type="predicted"/>
<dbReference type="GO" id="GO:0005840">
    <property type="term" value="C:ribosome"/>
    <property type="evidence" value="ECO:0007669"/>
    <property type="project" value="UniProtKB-KW"/>
</dbReference>
<keyword evidence="9" id="KW-1185">Reference proteome</keyword>
<evidence type="ECO:0000256" key="4">
    <source>
        <dbReference type="ARBA" id="ARBA00023274"/>
    </source>
</evidence>